<dbReference type="InterPro" id="IPR052058">
    <property type="entry name" value="Alcohol_O-acetyltransferase"/>
</dbReference>
<dbReference type="Proteomes" id="UP001566331">
    <property type="component" value="Unassembled WGS sequence"/>
</dbReference>
<evidence type="ECO:0000313" key="2">
    <source>
        <dbReference type="EMBL" id="MEZ0473510.1"/>
    </source>
</evidence>
<accession>A0ABV4HQ56</accession>
<dbReference type="Gene3D" id="3.30.559.10">
    <property type="entry name" value="Chloramphenicol acetyltransferase-like domain"/>
    <property type="match status" value="1"/>
</dbReference>
<evidence type="ECO:0000313" key="3">
    <source>
        <dbReference type="Proteomes" id="UP001566331"/>
    </source>
</evidence>
<organism evidence="2 3">
    <name type="scientific">Luteimonas salinilitoris</name>
    <dbReference type="NCBI Taxonomy" id="3237697"/>
    <lineage>
        <taxon>Bacteria</taxon>
        <taxon>Pseudomonadati</taxon>
        <taxon>Pseudomonadota</taxon>
        <taxon>Gammaproteobacteria</taxon>
        <taxon>Lysobacterales</taxon>
        <taxon>Lysobacteraceae</taxon>
        <taxon>Luteimonas</taxon>
    </lineage>
</organism>
<protein>
    <submittedName>
        <fullName evidence="2">Condensation domain-containing protein</fullName>
    </submittedName>
</protein>
<dbReference type="Gene3D" id="3.30.559.30">
    <property type="entry name" value="Nonribosomal peptide synthetase, condensation domain"/>
    <property type="match status" value="1"/>
</dbReference>
<dbReference type="PANTHER" id="PTHR28037">
    <property type="entry name" value="ALCOHOL O-ACETYLTRANSFERASE 1-RELATED"/>
    <property type="match status" value="1"/>
</dbReference>
<dbReference type="Pfam" id="PF00668">
    <property type="entry name" value="Condensation"/>
    <property type="match status" value="1"/>
</dbReference>
<name>A0ABV4HQ56_9GAMM</name>
<gene>
    <name evidence="2" type="ORF">AB6713_02630</name>
</gene>
<dbReference type="InterPro" id="IPR023213">
    <property type="entry name" value="CAT-like_dom_sf"/>
</dbReference>
<dbReference type="EMBL" id="JBFWIC010000002">
    <property type="protein sequence ID" value="MEZ0473510.1"/>
    <property type="molecule type" value="Genomic_DNA"/>
</dbReference>
<dbReference type="PANTHER" id="PTHR28037:SF1">
    <property type="entry name" value="ALCOHOL O-ACETYLTRANSFERASE 1-RELATED"/>
    <property type="match status" value="1"/>
</dbReference>
<proteinExistence type="predicted"/>
<comment type="caution">
    <text evidence="2">The sequence shown here is derived from an EMBL/GenBank/DDBJ whole genome shotgun (WGS) entry which is preliminary data.</text>
</comment>
<dbReference type="InterPro" id="IPR001242">
    <property type="entry name" value="Condensation_dom"/>
</dbReference>
<evidence type="ECO:0000259" key="1">
    <source>
        <dbReference type="Pfam" id="PF00668"/>
    </source>
</evidence>
<keyword evidence="3" id="KW-1185">Reference proteome</keyword>
<reference evidence="2 3" key="1">
    <citation type="submission" date="2024-07" db="EMBL/GenBank/DDBJ databases">
        <title>Luteimonas salilacus sp. nov., isolated from the shore soil of Salt Lake in Tibet of China.</title>
        <authorList>
            <person name="Zhang X."/>
            <person name="Li A."/>
        </authorList>
    </citation>
    <scope>NUCLEOTIDE SEQUENCE [LARGE SCALE GENOMIC DNA]</scope>
    <source>
        <strain evidence="2 3">B3-2-R+30</strain>
    </source>
</reference>
<dbReference type="RefSeq" id="WP_370562262.1">
    <property type="nucleotide sequence ID" value="NZ_JBFWIB010000001.1"/>
</dbReference>
<sequence>MKRKLSTLERLIDGNIAFIVGVEGSIAPACLRRALAAVQRKHPALRMLMREEAGVPVYEMDAAPEIPLRVVDRTSDADCSREALVEVAAPFGPGQPQLRVVWMRSEERHELVVTAAHRICDGMGVLIVVRELLRGLCGEERLVAYPPVTVQDVIAGSAGKGMWRQRLAAGAVNALFALLPSSRRPLENRAFYLQWQADEALSAALVQRCRDERVSMHSALLMALCEALGSTLGRRAPDRIESPVDARRGRLPALKADMLFFGGGSFRIAARRDAGSDFWAAARELNREIRLKIDRDIAEIPQKYRFCEMIRSPSPGKLRSIVRLGDAVSRNANWNLFSFSNLGNVVLLDGDAPLRVTSLRLYVHSFSARILGIIAHALDGKLQFLYVGDEKCLDRAGAEALRDAFMAVLEKRVGERTASVPEIRALDAATG</sequence>
<dbReference type="SUPFAM" id="SSF52777">
    <property type="entry name" value="CoA-dependent acyltransferases"/>
    <property type="match status" value="2"/>
</dbReference>
<feature type="domain" description="Condensation" evidence="1">
    <location>
        <begin position="15"/>
        <end position="230"/>
    </location>
</feature>